<dbReference type="AlphaFoldDB" id="A0A1L9P1R9"/>
<comment type="caution">
    <text evidence="2">The sequence shown here is derived from an EMBL/GenBank/DDBJ whole genome shotgun (WGS) entry which is preliminary data.</text>
</comment>
<proteinExistence type="predicted"/>
<organism evidence="2 3">
    <name type="scientific">Planktotalea frisia</name>
    <dbReference type="NCBI Taxonomy" id="696762"/>
    <lineage>
        <taxon>Bacteria</taxon>
        <taxon>Pseudomonadati</taxon>
        <taxon>Pseudomonadota</taxon>
        <taxon>Alphaproteobacteria</taxon>
        <taxon>Rhodobacterales</taxon>
        <taxon>Paracoccaceae</taxon>
        <taxon>Planktotalea</taxon>
    </lineage>
</organism>
<dbReference type="Pfam" id="PF05016">
    <property type="entry name" value="ParE_toxin"/>
    <property type="match status" value="1"/>
</dbReference>
<name>A0A1L9P1R9_9RHOB</name>
<dbReference type="InterPro" id="IPR035093">
    <property type="entry name" value="RelE/ParE_toxin_dom_sf"/>
</dbReference>
<dbReference type="Proteomes" id="UP000184514">
    <property type="component" value="Unassembled WGS sequence"/>
</dbReference>
<keyword evidence="3" id="KW-1185">Reference proteome</keyword>
<dbReference type="InterPro" id="IPR007712">
    <property type="entry name" value="RelE/ParE_toxin"/>
</dbReference>
<dbReference type="Gene3D" id="3.30.2310.20">
    <property type="entry name" value="RelE-like"/>
    <property type="match status" value="1"/>
</dbReference>
<protein>
    <submittedName>
        <fullName evidence="2">Toxin ParE1</fullName>
    </submittedName>
</protein>
<evidence type="ECO:0000313" key="3">
    <source>
        <dbReference type="Proteomes" id="UP000184514"/>
    </source>
</evidence>
<accession>A0A1L9P1R9</accession>
<dbReference type="EMBL" id="MLCB01000029">
    <property type="protein sequence ID" value="OJI95373.1"/>
    <property type="molecule type" value="Genomic_DNA"/>
</dbReference>
<sequence>MSSFFVSDAASLRINEIYRCTRKTWGDPQARKYILGLFDLFDQLARRERPWRVIPAEFGVQGYFTQYEKHFLFWRKRKDGGISILSILAQNMDVANHLSSDAK</sequence>
<evidence type="ECO:0000313" key="2">
    <source>
        <dbReference type="EMBL" id="OJI95373.1"/>
    </source>
</evidence>
<evidence type="ECO:0000256" key="1">
    <source>
        <dbReference type="ARBA" id="ARBA00022649"/>
    </source>
</evidence>
<gene>
    <name evidence="2" type="primary">parE1</name>
    <name evidence="2" type="ORF">PFRI_03750</name>
</gene>
<reference evidence="2 3" key="1">
    <citation type="submission" date="2016-10" db="EMBL/GenBank/DDBJ databases">
        <title>Genome sequence of Planktotalea frisia SH6-1.</title>
        <authorList>
            <person name="Poehlein A."/>
            <person name="Bakenhus I."/>
            <person name="Voget S."/>
            <person name="Brinkhoff T."/>
            <person name="Simon M."/>
        </authorList>
    </citation>
    <scope>NUCLEOTIDE SEQUENCE [LARGE SCALE GENOMIC DNA]</scope>
    <source>
        <strain evidence="2 3">SH6-1</strain>
    </source>
</reference>
<dbReference type="RefSeq" id="WP_072629074.1">
    <property type="nucleotide sequence ID" value="NZ_MLCB01000029.1"/>
</dbReference>
<keyword evidence="1" id="KW-1277">Toxin-antitoxin system</keyword>
<dbReference type="OrthoDB" id="7173315at2"/>